<evidence type="ECO:0000256" key="1">
    <source>
        <dbReference type="SAM" id="MobiDB-lite"/>
    </source>
</evidence>
<dbReference type="AlphaFoldDB" id="C9YV54"/>
<dbReference type="Proteomes" id="UP000001444">
    <property type="component" value="Chromosome"/>
</dbReference>
<protein>
    <recommendedName>
        <fullName evidence="4">S-adenosyl methyltransferase</fullName>
    </recommendedName>
</protein>
<organism evidence="2 3">
    <name type="scientific">Streptomyces scabiei (strain 87.22)</name>
    <dbReference type="NCBI Taxonomy" id="680198"/>
    <lineage>
        <taxon>Bacteria</taxon>
        <taxon>Bacillati</taxon>
        <taxon>Actinomycetota</taxon>
        <taxon>Actinomycetes</taxon>
        <taxon>Kitasatosporales</taxon>
        <taxon>Streptomycetaceae</taxon>
        <taxon>Streptomyces</taxon>
    </lineage>
</organism>
<dbReference type="HOGENOM" id="CLU_067079_0_0_11"/>
<evidence type="ECO:0000313" key="3">
    <source>
        <dbReference type="Proteomes" id="UP000001444"/>
    </source>
</evidence>
<dbReference type="InterPro" id="IPR006764">
    <property type="entry name" value="SAM_dep_MeTrfase_SAV2177_type"/>
</dbReference>
<dbReference type="EMBL" id="FN554889">
    <property type="protein sequence ID" value="CBG72250.1"/>
    <property type="molecule type" value="Genomic_DNA"/>
</dbReference>
<feature type="region of interest" description="Disordered" evidence="1">
    <location>
        <begin position="254"/>
        <end position="280"/>
    </location>
</feature>
<dbReference type="RefSeq" id="WP_013002830.1">
    <property type="nucleotide sequence ID" value="NC_013929.1"/>
</dbReference>
<name>C9YV54_STRSW</name>
<dbReference type="InterPro" id="IPR029063">
    <property type="entry name" value="SAM-dependent_MTases_sf"/>
</dbReference>
<dbReference type="Pfam" id="PF04672">
    <property type="entry name" value="Methyltransf_19"/>
    <property type="match status" value="1"/>
</dbReference>
<dbReference type="PIRSF" id="PIRSF017393">
    <property type="entry name" value="MTase_SAV2177"/>
    <property type="match status" value="1"/>
</dbReference>
<dbReference type="GeneID" id="24309770"/>
<dbReference type="KEGG" id="scb:SCAB_52131"/>
<proteinExistence type="predicted"/>
<dbReference type="SUPFAM" id="SSF53335">
    <property type="entry name" value="S-adenosyl-L-methionine-dependent methyltransferases"/>
    <property type="match status" value="1"/>
</dbReference>
<dbReference type="STRING" id="680198.SCAB_52131"/>
<reference evidence="2 3" key="1">
    <citation type="journal article" date="2010" name="Mol. Plant Microbe Interact.">
        <title>Streptomyces scabies 87-22 contains a coronafacic acid-like biosynthetic cluster that contributes to plant-microbe interactions.</title>
        <authorList>
            <person name="Bignell D.R."/>
            <person name="Seipke R.F."/>
            <person name="Huguet-Tapia J.C."/>
            <person name="Chambers A.H."/>
            <person name="Parry R.J."/>
            <person name="Loria R."/>
        </authorList>
    </citation>
    <scope>NUCLEOTIDE SEQUENCE [LARGE SCALE GENOMIC DNA]</scope>
    <source>
        <strain evidence="2 3">87.22</strain>
    </source>
</reference>
<evidence type="ECO:0000313" key="2">
    <source>
        <dbReference type="EMBL" id="CBG72250.1"/>
    </source>
</evidence>
<evidence type="ECO:0008006" key="4">
    <source>
        <dbReference type="Google" id="ProtNLM"/>
    </source>
</evidence>
<sequence length="280" mass="30060">MTDHATTPEPAAAPAAKEKVDTSVPASARIWNYWLGGKDNYPVDEEAGDAYAGAFPGIVTIARSSRAYLRRSIRHLVEVEGVRQFLDVGTGLPTADNTHQVAQRSAPEARIVYVDNDPTVLAHARALLYSAPEGATAYVDASLYEPERILAAAAGTLDLSRPTALILSGILGHVADYEEARDIVRRLLAGLPSGSYLNINEGSRGTDPDYERAQDAYNETGAVPYFLRPIDQITGYFDGLDLIEPGVVSVPLWHPDPAAEGEPQPKPKPIGQHGGVGRKP</sequence>
<dbReference type="Gene3D" id="3.40.50.150">
    <property type="entry name" value="Vaccinia Virus protein VP39"/>
    <property type="match status" value="1"/>
</dbReference>
<gene>
    <name evidence="2" type="ordered locus">SCAB_52131</name>
</gene>
<dbReference type="eggNOG" id="COG3315">
    <property type="taxonomic scope" value="Bacteria"/>
</dbReference>
<accession>C9YV54</accession>
<keyword evidence="3" id="KW-1185">Reference proteome</keyword>